<comment type="caution">
    <text evidence="4">The sequence shown here is derived from an EMBL/GenBank/DDBJ whole genome shotgun (WGS) entry which is preliminary data.</text>
</comment>
<dbReference type="Gene3D" id="2.130.10.10">
    <property type="entry name" value="YVTN repeat-like/Quinoprotein amine dehydrogenase"/>
    <property type="match status" value="2"/>
</dbReference>
<dbReference type="PROSITE" id="PS50082">
    <property type="entry name" value="WD_REPEATS_2"/>
    <property type="match status" value="2"/>
</dbReference>
<reference evidence="4" key="1">
    <citation type="journal article" date="2022" name="bioRxiv">
        <title>Sequencing and chromosome-scale assembly of the giantPleurodeles waltlgenome.</title>
        <authorList>
            <person name="Brown T."/>
            <person name="Elewa A."/>
            <person name="Iarovenko S."/>
            <person name="Subramanian E."/>
            <person name="Araus A.J."/>
            <person name="Petzold A."/>
            <person name="Susuki M."/>
            <person name="Suzuki K.-i.T."/>
            <person name="Hayashi T."/>
            <person name="Toyoda A."/>
            <person name="Oliveira C."/>
            <person name="Osipova E."/>
            <person name="Leigh N.D."/>
            <person name="Simon A."/>
            <person name="Yun M.H."/>
        </authorList>
    </citation>
    <scope>NUCLEOTIDE SEQUENCE</scope>
    <source>
        <strain evidence="4">20211129_DDA</strain>
        <tissue evidence="4">Liver</tissue>
    </source>
</reference>
<dbReference type="InterPro" id="IPR001680">
    <property type="entry name" value="WD40_rpt"/>
</dbReference>
<dbReference type="Proteomes" id="UP001066276">
    <property type="component" value="Chromosome 11"/>
</dbReference>
<evidence type="ECO:0000256" key="3">
    <source>
        <dbReference type="PROSITE-ProRule" id="PRU00221"/>
    </source>
</evidence>
<evidence type="ECO:0000313" key="4">
    <source>
        <dbReference type="EMBL" id="KAJ1089292.1"/>
    </source>
</evidence>
<dbReference type="SUPFAM" id="SSF50978">
    <property type="entry name" value="WD40 repeat-like"/>
    <property type="match status" value="1"/>
</dbReference>
<organism evidence="4 5">
    <name type="scientific">Pleurodeles waltl</name>
    <name type="common">Iberian ribbed newt</name>
    <dbReference type="NCBI Taxonomy" id="8319"/>
    <lineage>
        <taxon>Eukaryota</taxon>
        <taxon>Metazoa</taxon>
        <taxon>Chordata</taxon>
        <taxon>Craniata</taxon>
        <taxon>Vertebrata</taxon>
        <taxon>Euteleostomi</taxon>
        <taxon>Amphibia</taxon>
        <taxon>Batrachia</taxon>
        <taxon>Caudata</taxon>
        <taxon>Salamandroidea</taxon>
        <taxon>Salamandridae</taxon>
        <taxon>Pleurodelinae</taxon>
        <taxon>Pleurodeles</taxon>
    </lineage>
</organism>
<keyword evidence="2" id="KW-0677">Repeat</keyword>
<dbReference type="InterPro" id="IPR015943">
    <property type="entry name" value="WD40/YVTN_repeat-like_dom_sf"/>
</dbReference>
<dbReference type="PROSITE" id="PS00678">
    <property type="entry name" value="WD_REPEATS_1"/>
    <property type="match status" value="2"/>
</dbReference>
<evidence type="ECO:0008006" key="6">
    <source>
        <dbReference type="Google" id="ProtNLM"/>
    </source>
</evidence>
<dbReference type="InterPro" id="IPR036322">
    <property type="entry name" value="WD40_repeat_dom_sf"/>
</dbReference>
<gene>
    <name evidence="4" type="ORF">NDU88_002443</name>
</gene>
<dbReference type="InterPro" id="IPR019775">
    <property type="entry name" value="WD40_repeat_CS"/>
</dbReference>
<protein>
    <recommendedName>
        <fullName evidence="6">WD repeat-containing protein 53</fullName>
    </recommendedName>
</protein>
<evidence type="ECO:0000256" key="2">
    <source>
        <dbReference type="ARBA" id="ARBA00022737"/>
    </source>
</evidence>
<dbReference type="AlphaFoldDB" id="A0AAV7LCI7"/>
<evidence type="ECO:0000313" key="5">
    <source>
        <dbReference type="Proteomes" id="UP001066276"/>
    </source>
</evidence>
<feature type="repeat" description="WD" evidence="3">
    <location>
        <begin position="45"/>
        <end position="87"/>
    </location>
</feature>
<evidence type="ECO:0000256" key="1">
    <source>
        <dbReference type="ARBA" id="ARBA00022574"/>
    </source>
</evidence>
<accession>A0AAV7LCI7</accession>
<dbReference type="PANTHER" id="PTHR44666:SF1">
    <property type="entry name" value="WD REPEAT-CONTAINING PROTEIN 53"/>
    <property type="match status" value="1"/>
</dbReference>
<feature type="repeat" description="WD" evidence="3">
    <location>
        <begin position="155"/>
        <end position="192"/>
    </location>
</feature>
<keyword evidence="5" id="KW-1185">Reference proteome</keyword>
<proteinExistence type="predicted"/>
<dbReference type="SMART" id="SM00320">
    <property type="entry name" value="WD40"/>
    <property type="match status" value="4"/>
</dbReference>
<name>A0AAV7LCI7_PLEWA</name>
<dbReference type="Pfam" id="PF00400">
    <property type="entry name" value="WD40"/>
    <property type="match status" value="3"/>
</dbReference>
<dbReference type="PANTHER" id="PTHR44666">
    <property type="entry name" value="WD REPEAT-CONTAINING PROTEIN 53"/>
    <property type="match status" value="1"/>
</dbReference>
<dbReference type="InterPro" id="IPR042453">
    <property type="entry name" value="WDR53"/>
</dbReference>
<keyword evidence="1 3" id="KW-0853">WD repeat</keyword>
<sequence>MRFSVSEDEINCISVNDNEGLLSAADDSGTITVVDLEGKKVSRSLRKHSNICSAVAFRPGRPQSMVSCGLDMQVMLWDLKKTRPQFLVNLQQLSKDEEEEEDVGKQLDGGKLFNPPLAHSLSVANCGNIFACGSEDGRIRVFRVTGPQFELEVGFKGHCKGVSQVQFLNFLPASCCLLTGGNDGNVLLWDISCAIAKDNPNTLKYGHRRKIRRSPLSKKGDKAKADSESTVDTSHMSPKLCVEHGEKVNWITGAEIKGSKLILVADQSSSVSVYPIVS</sequence>
<dbReference type="EMBL" id="JANPWB010000015">
    <property type="protein sequence ID" value="KAJ1089292.1"/>
    <property type="molecule type" value="Genomic_DNA"/>
</dbReference>